<evidence type="ECO:0000256" key="1">
    <source>
        <dbReference type="SAM" id="Phobius"/>
    </source>
</evidence>
<dbReference type="PATRIC" id="fig|1300345.3.peg.998"/>
<reference evidence="2 3" key="1">
    <citation type="submission" date="2014-09" db="EMBL/GenBank/DDBJ databases">
        <title>Genome sequences of Lysobacter dokdonensis DS-58.</title>
        <authorList>
            <person name="Kim J.F."/>
            <person name="Kwak M.-J."/>
        </authorList>
    </citation>
    <scope>NUCLEOTIDE SEQUENCE [LARGE SCALE GENOMIC DNA]</scope>
    <source>
        <strain evidence="2 3">DS-58</strain>
    </source>
</reference>
<accession>A0A0A2WMG0</accession>
<protein>
    <submittedName>
        <fullName evidence="2">Uncharacterized protein</fullName>
    </submittedName>
</protein>
<proteinExistence type="predicted"/>
<keyword evidence="1" id="KW-0472">Membrane</keyword>
<dbReference type="Proteomes" id="UP000030518">
    <property type="component" value="Unassembled WGS sequence"/>
</dbReference>
<gene>
    <name evidence="2" type="ORF">LF41_2429</name>
</gene>
<evidence type="ECO:0000313" key="3">
    <source>
        <dbReference type="Proteomes" id="UP000030518"/>
    </source>
</evidence>
<dbReference type="AlphaFoldDB" id="A0A0A2WMG0"/>
<keyword evidence="1" id="KW-1133">Transmembrane helix</keyword>
<dbReference type="EMBL" id="JRKJ01000005">
    <property type="protein sequence ID" value="KGQ19922.1"/>
    <property type="molecule type" value="Genomic_DNA"/>
</dbReference>
<name>A0A0A2WMG0_9GAMM</name>
<evidence type="ECO:0000313" key="2">
    <source>
        <dbReference type="EMBL" id="KGQ19922.1"/>
    </source>
</evidence>
<keyword evidence="1" id="KW-0812">Transmembrane</keyword>
<feature type="transmembrane region" description="Helical" evidence="1">
    <location>
        <begin position="6"/>
        <end position="24"/>
    </location>
</feature>
<dbReference type="STRING" id="1300345.LF41_2429"/>
<sequence>MVLFAWVFFGIPAVPLTFALVMQWKQRGRRGKGRSLV</sequence>
<keyword evidence="3" id="KW-1185">Reference proteome</keyword>
<organism evidence="2 3">
    <name type="scientific">Lysobacter dokdonensis DS-58</name>
    <dbReference type="NCBI Taxonomy" id="1300345"/>
    <lineage>
        <taxon>Bacteria</taxon>
        <taxon>Pseudomonadati</taxon>
        <taxon>Pseudomonadota</taxon>
        <taxon>Gammaproteobacteria</taxon>
        <taxon>Lysobacterales</taxon>
        <taxon>Lysobacteraceae</taxon>
        <taxon>Noviluteimonas</taxon>
    </lineage>
</organism>
<comment type="caution">
    <text evidence="2">The sequence shown here is derived from an EMBL/GenBank/DDBJ whole genome shotgun (WGS) entry which is preliminary data.</text>
</comment>